<dbReference type="AlphaFoldDB" id="A0A0F0KKZ7"/>
<dbReference type="PANTHER" id="PTHR43377">
    <property type="entry name" value="BILIVERDIN REDUCTASE A"/>
    <property type="match status" value="1"/>
</dbReference>
<dbReference type="InterPro" id="IPR051450">
    <property type="entry name" value="Gfo/Idh/MocA_Oxidoreductases"/>
</dbReference>
<keyword evidence="1" id="KW-0520">NAD</keyword>
<dbReference type="Pfam" id="PF01408">
    <property type="entry name" value="GFO_IDH_MocA"/>
    <property type="match status" value="1"/>
</dbReference>
<feature type="domain" description="GFO/IDH/MocA-like oxidoreductase" evidence="3">
    <location>
        <begin position="134"/>
        <end position="228"/>
    </location>
</feature>
<sequence>MSVAKKAVLVGAGSMGSHHARVISQSEGAELAVLVDPREEVGRAVAERFGATWSPELPDLGDYDAVVIAAATEAHHELAMQVLAQDRPLLIEKPVADSLLRTEEILDVAEQRDLPIMCGLLERYNPAVIAARAAISEPLHVTATRHSPYAPRIRTGVAWDLLVHDVDLAINLIGGQPETISSRLGFFHPESATGAEDVAATILGFDGGAVAQISASRIGQHKVRTLTVHELDRLIEVDLLRRNLTIYRHVSEASVDDGPSYRQQTIIEIPEIPPAPEPLTAQFARFLEVIDGRVDAAAERRSILPSHQVIDHVIAERASA</sequence>
<dbReference type="OrthoDB" id="179913at2"/>
<accession>A0A0F0KKZ7</accession>
<feature type="domain" description="Gfo/Idh/MocA-like oxidoreductase N-terminal" evidence="2">
    <location>
        <begin position="6"/>
        <end position="118"/>
    </location>
</feature>
<dbReference type="PATRIC" id="fig|582680.7.peg.2554"/>
<dbReference type="Gene3D" id="3.40.50.720">
    <property type="entry name" value="NAD(P)-binding Rossmann-like Domain"/>
    <property type="match status" value="1"/>
</dbReference>
<organism evidence="4 5">
    <name type="scientific">Microbacterium azadirachtae</name>
    <dbReference type="NCBI Taxonomy" id="582680"/>
    <lineage>
        <taxon>Bacteria</taxon>
        <taxon>Bacillati</taxon>
        <taxon>Actinomycetota</taxon>
        <taxon>Actinomycetes</taxon>
        <taxon>Micrococcales</taxon>
        <taxon>Microbacteriaceae</taxon>
        <taxon>Microbacterium</taxon>
    </lineage>
</organism>
<evidence type="ECO:0000259" key="3">
    <source>
        <dbReference type="Pfam" id="PF22725"/>
    </source>
</evidence>
<dbReference type="EMBL" id="JYIT01000081">
    <property type="protein sequence ID" value="KJL21538.1"/>
    <property type="molecule type" value="Genomic_DNA"/>
</dbReference>
<dbReference type="EC" id="1.1.1.18" evidence="4"/>
<dbReference type="GO" id="GO:0000166">
    <property type="term" value="F:nucleotide binding"/>
    <property type="evidence" value="ECO:0007669"/>
    <property type="project" value="InterPro"/>
</dbReference>
<name>A0A0F0KKZ7_9MICO</name>
<comment type="caution">
    <text evidence="4">The sequence shown here is derived from an EMBL/GenBank/DDBJ whole genome shotgun (WGS) entry which is preliminary data.</text>
</comment>
<dbReference type="PANTHER" id="PTHR43377:SF1">
    <property type="entry name" value="BILIVERDIN REDUCTASE A"/>
    <property type="match status" value="1"/>
</dbReference>
<dbReference type="SUPFAM" id="SSF55347">
    <property type="entry name" value="Glyceraldehyde-3-phosphate dehydrogenase-like, C-terminal domain"/>
    <property type="match status" value="1"/>
</dbReference>
<evidence type="ECO:0000313" key="4">
    <source>
        <dbReference type="EMBL" id="KJL21538.1"/>
    </source>
</evidence>
<keyword evidence="4" id="KW-0560">Oxidoreductase</keyword>
<proteinExistence type="predicted"/>
<dbReference type="GO" id="GO:0050112">
    <property type="term" value="F:inositol 2-dehydrogenase (NAD+) activity"/>
    <property type="evidence" value="ECO:0007669"/>
    <property type="project" value="UniProtKB-EC"/>
</dbReference>
<dbReference type="RefSeq" id="WP_082072365.1">
    <property type="nucleotide sequence ID" value="NZ_CP099706.1"/>
</dbReference>
<dbReference type="InterPro" id="IPR036291">
    <property type="entry name" value="NAD(P)-bd_dom_sf"/>
</dbReference>
<gene>
    <name evidence="4" type="primary">idhA</name>
    <name evidence="4" type="ORF">RL72_02499</name>
</gene>
<protein>
    <submittedName>
        <fullName evidence="4">Inositol 2-dehydrogenase</fullName>
        <ecNumber evidence="4">1.1.1.18</ecNumber>
    </submittedName>
</protein>
<dbReference type="InterPro" id="IPR000683">
    <property type="entry name" value="Gfo/Idh/MocA-like_OxRdtase_N"/>
</dbReference>
<keyword evidence="5" id="KW-1185">Reference proteome</keyword>
<evidence type="ECO:0000256" key="1">
    <source>
        <dbReference type="ARBA" id="ARBA00023027"/>
    </source>
</evidence>
<dbReference type="Pfam" id="PF22725">
    <property type="entry name" value="GFO_IDH_MocA_C3"/>
    <property type="match status" value="1"/>
</dbReference>
<evidence type="ECO:0000313" key="5">
    <source>
        <dbReference type="Proteomes" id="UP000033448"/>
    </source>
</evidence>
<dbReference type="SUPFAM" id="SSF51735">
    <property type="entry name" value="NAD(P)-binding Rossmann-fold domains"/>
    <property type="match status" value="1"/>
</dbReference>
<dbReference type="InterPro" id="IPR055170">
    <property type="entry name" value="GFO_IDH_MocA-like_dom"/>
</dbReference>
<reference evidence="4 5" key="1">
    <citation type="submission" date="2015-02" db="EMBL/GenBank/DDBJ databases">
        <title>Draft genome sequences of ten Microbacterium spp. with emphasis on heavy metal contaminated environments.</title>
        <authorList>
            <person name="Corretto E."/>
        </authorList>
    </citation>
    <scope>NUCLEOTIDE SEQUENCE [LARGE SCALE GENOMIC DNA]</scope>
    <source>
        <strain evidence="4 5">DSM 23848</strain>
    </source>
</reference>
<dbReference type="Gene3D" id="3.30.360.10">
    <property type="entry name" value="Dihydrodipicolinate Reductase, domain 2"/>
    <property type="match status" value="1"/>
</dbReference>
<evidence type="ECO:0000259" key="2">
    <source>
        <dbReference type="Pfam" id="PF01408"/>
    </source>
</evidence>
<dbReference type="Proteomes" id="UP000033448">
    <property type="component" value="Unassembled WGS sequence"/>
</dbReference>